<dbReference type="VEuPathDB" id="GiardiaDB:QR46_1611"/>
<evidence type="ECO:0000313" key="14">
    <source>
        <dbReference type="Proteomes" id="UP000070089"/>
    </source>
</evidence>
<feature type="binding site" evidence="9">
    <location>
        <position position="57"/>
    </location>
    <ligand>
        <name>ATP</name>
        <dbReference type="ChEBI" id="CHEBI:30616"/>
    </ligand>
</feature>
<keyword evidence="6 9" id="KW-0067">ATP-binding</keyword>
<dbReference type="InterPro" id="IPR011009">
    <property type="entry name" value="Kinase-like_dom_sf"/>
</dbReference>
<evidence type="ECO:0000256" key="1">
    <source>
        <dbReference type="ARBA" id="ARBA00012513"/>
    </source>
</evidence>
<dbReference type="AlphaFoldDB" id="A0A132NWC7"/>
<protein>
    <recommendedName>
        <fullName evidence="1">non-specific serine/threonine protein kinase</fullName>
        <ecNumber evidence="1">2.7.11.1</ecNumber>
    </recommendedName>
</protein>
<dbReference type="Pfam" id="PF00069">
    <property type="entry name" value="Pkinase"/>
    <property type="match status" value="1"/>
</dbReference>
<keyword evidence="3" id="KW-0808">Transferase</keyword>
<dbReference type="EMBL" id="JXTI01000034">
    <property type="protein sequence ID" value="KWX14380.1"/>
    <property type="molecule type" value="Genomic_DNA"/>
</dbReference>
<comment type="catalytic activity">
    <reaction evidence="8">
        <text>L-seryl-[protein] + ATP = O-phospho-L-seryl-[protein] + ADP + H(+)</text>
        <dbReference type="Rhea" id="RHEA:17989"/>
        <dbReference type="Rhea" id="RHEA-COMP:9863"/>
        <dbReference type="Rhea" id="RHEA-COMP:11604"/>
        <dbReference type="ChEBI" id="CHEBI:15378"/>
        <dbReference type="ChEBI" id="CHEBI:29999"/>
        <dbReference type="ChEBI" id="CHEBI:30616"/>
        <dbReference type="ChEBI" id="CHEBI:83421"/>
        <dbReference type="ChEBI" id="CHEBI:456216"/>
        <dbReference type="EC" id="2.7.11.1"/>
    </reaction>
</comment>
<dbReference type="SUPFAM" id="SSF56112">
    <property type="entry name" value="Protein kinase-like (PK-like)"/>
    <property type="match status" value="1"/>
</dbReference>
<dbReference type="PROSITE" id="PS00108">
    <property type="entry name" value="PROTEIN_KINASE_ST"/>
    <property type="match status" value="1"/>
</dbReference>
<keyword evidence="4 9" id="KW-0547">Nucleotide-binding</keyword>
<feature type="domain" description="Protein kinase" evidence="12">
    <location>
        <begin position="23"/>
        <end position="282"/>
    </location>
</feature>
<evidence type="ECO:0000256" key="11">
    <source>
        <dbReference type="SAM" id="MobiDB-lite"/>
    </source>
</evidence>
<dbReference type="EC" id="2.7.11.1" evidence="1"/>
<accession>A0A132NWC7</accession>
<evidence type="ECO:0000256" key="10">
    <source>
        <dbReference type="RuleBase" id="RU000304"/>
    </source>
</evidence>
<dbReference type="PROSITE" id="PS00107">
    <property type="entry name" value="PROTEIN_KINASE_ATP"/>
    <property type="match status" value="1"/>
</dbReference>
<evidence type="ECO:0000259" key="12">
    <source>
        <dbReference type="PROSITE" id="PS50011"/>
    </source>
</evidence>
<dbReference type="InterPro" id="IPR017441">
    <property type="entry name" value="Protein_kinase_ATP_BS"/>
</dbReference>
<comment type="caution">
    <text evidence="13">The sequence shown here is derived from an EMBL/GenBank/DDBJ whole genome shotgun (WGS) entry which is preliminary data.</text>
</comment>
<dbReference type="InterPro" id="IPR051131">
    <property type="entry name" value="NEK_Ser/Thr_kinase_NIMA"/>
</dbReference>
<dbReference type="GO" id="GO:0004674">
    <property type="term" value="F:protein serine/threonine kinase activity"/>
    <property type="evidence" value="ECO:0007669"/>
    <property type="project" value="UniProtKB-KW"/>
</dbReference>
<sequence length="469" mass="52572">MSRHLGNCMTNVTSAEEKMKARFVKQTLLGEGSYGRAYLATDNVSKEKVVIKEFVGKRMSTNAKRLAMEECALLSKMNNPNIVAYFGHFMQDGNLSIVMEHANKGDLAGLISKANGKKISEEIIKDIFYQLVKAVAYIHKRNVLHRDIKAGNIFLTSSPDSNFYRVMLADFGVSKVLSSDDALTETLAGTPYYLSPELCNSEPYGKKSDIWALGIVLYELMMLTTPFRGKNLQAVSARITRGKFPEITGPYSEAIKNVCYSLLRNDPNERPTAKQLLELKMFKGYTELYIRRVCQSNKTYISNPASPGSEPGSSSTAAREAENIEASPSNKGKPSDSLDSTPTEPYPIEVSPLKIAKRQYHRILRDEAEVDNDNSDYECMSESALHNMVYRNSVLLQLAGYRKQIVDEIGNDRFQQYLQKIAASDQTQLTRSAIEAVVRQILVGEKEKTTVTMANYVACYTSFMCFERN</sequence>
<evidence type="ECO:0000256" key="5">
    <source>
        <dbReference type="ARBA" id="ARBA00022777"/>
    </source>
</evidence>
<dbReference type="PANTHER" id="PTHR44899">
    <property type="entry name" value="CAMK FAMILY PROTEIN KINASE"/>
    <property type="match status" value="1"/>
</dbReference>
<evidence type="ECO:0000256" key="9">
    <source>
        <dbReference type="PROSITE-ProRule" id="PRU10141"/>
    </source>
</evidence>
<evidence type="ECO:0000256" key="4">
    <source>
        <dbReference type="ARBA" id="ARBA00022741"/>
    </source>
</evidence>
<dbReference type="PANTHER" id="PTHR44899:SF3">
    <property type="entry name" value="SERINE_THREONINE-PROTEIN KINASE NEK1"/>
    <property type="match status" value="1"/>
</dbReference>
<dbReference type="SMART" id="SM00220">
    <property type="entry name" value="S_TKc"/>
    <property type="match status" value="1"/>
</dbReference>
<organism evidence="13 14">
    <name type="scientific">Giardia duodenalis assemblage B</name>
    <dbReference type="NCBI Taxonomy" id="1394984"/>
    <lineage>
        <taxon>Eukaryota</taxon>
        <taxon>Metamonada</taxon>
        <taxon>Diplomonadida</taxon>
        <taxon>Hexamitidae</taxon>
        <taxon>Giardiinae</taxon>
        <taxon>Giardia</taxon>
    </lineage>
</organism>
<feature type="compositionally biased region" description="Low complexity" evidence="11">
    <location>
        <begin position="302"/>
        <end position="318"/>
    </location>
</feature>
<evidence type="ECO:0000256" key="7">
    <source>
        <dbReference type="ARBA" id="ARBA00047899"/>
    </source>
</evidence>
<dbReference type="Gene3D" id="3.30.200.20">
    <property type="entry name" value="Phosphorylase Kinase, domain 1"/>
    <property type="match status" value="1"/>
</dbReference>
<evidence type="ECO:0000313" key="13">
    <source>
        <dbReference type="EMBL" id="KWX14380.1"/>
    </source>
</evidence>
<keyword evidence="5 13" id="KW-0418">Kinase</keyword>
<comment type="similarity">
    <text evidence="10">Belongs to the protein kinase superfamily.</text>
</comment>
<gene>
    <name evidence="13" type="ORF">QR46_1611</name>
</gene>
<dbReference type="Gene3D" id="1.10.510.10">
    <property type="entry name" value="Transferase(Phosphotransferase) domain 1"/>
    <property type="match status" value="1"/>
</dbReference>
<evidence type="ECO:0000256" key="6">
    <source>
        <dbReference type="ARBA" id="ARBA00022840"/>
    </source>
</evidence>
<dbReference type="GO" id="GO:0005524">
    <property type="term" value="F:ATP binding"/>
    <property type="evidence" value="ECO:0007669"/>
    <property type="project" value="UniProtKB-UniRule"/>
</dbReference>
<proteinExistence type="inferred from homology"/>
<keyword evidence="2 10" id="KW-0723">Serine/threonine-protein kinase</keyword>
<comment type="catalytic activity">
    <reaction evidence="7">
        <text>L-threonyl-[protein] + ATP = O-phospho-L-threonyl-[protein] + ADP + H(+)</text>
        <dbReference type="Rhea" id="RHEA:46608"/>
        <dbReference type="Rhea" id="RHEA-COMP:11060"/>
        <dbReference type="Rhea" id="RHEA-COMP:11605"/>
        <dbReference type="ChEBI" id="CHEBI:15378"/>
        <dbReference type="ChEBI" id="CHEBI:30013"/>
        <dbReference type="ChEBI" id="CHEBI:30616"/>
        <dbReference type="ChEBI" id="CHEBI:61977"/>
        <dbReference type="ChEBI" id="CHEBI:456216"/>
        <dbReference type="EC" id="2.7.11.1"/>
    </reaction>
</comment>
<dbReference type="InterPro" id="IPR000719">
    <property type="entry name" value="Prot_kinase_dom"/>
</dbReference>
<dbReference type="PROSITE" id="PS50011">
    <property type="entry name" value="PROTEIN_KINASE_DOM"/>
    <property type="match status" value="1"/>
</dbReference>
<dbReference type="OrthoDB" id="248923at2759"/>
<dbReference type="Proteomes" id="UP000070089">
    <property type="component" value="Unassembled WGS sequence"/>
</dbReference>
<evidence type="ECO:0000256" key="3">
    <source>
        <dbReference type="ARBA" id="ARBA00022679"/>
    </source>
</evidence>
<name>A0A132NWC7_GIAIN</name>
<evidence type="ECO:0000256" key="8">
    <source>
        <dbReference type="ARBA" id="ARBA00048679"/>
    </source>
</evidence>
<dbReference type="InterPro" id="IPR008271">
    <property type="entry name" value="Ser/Thr_kinase_AS"/>
</dbReference>
<feature type="region of interest" description="Disordered" evidence="11">
    <location>
        <begin position="300"/>
        <end position="351"/>
    </location>
</feature>
<feature type="compositionally biased region" description="Polar residues" evidence="11">
    <location>
        <begin position="326"/>
        <end position="343"/>
    </location>
</feature>
<reference evidence="13 14" key="1">
    <citation type="journal article" date="2015" name="Mol. Biochem. Parasitol.">
        <title>Identification of polymorphic genes for use in assemblage B genotyping assays through comparative genomics of multiple assemblage B Giardia duodenalis isolates.</title>
        <authorList>
            <person name="Wielinga C."/>
            <person name="Thompson R.C."/>
            <person name="Monis P."/>
            <person name="Ryan U."/>
        </authorList>
    </citation>
    <scope>NUCLEOTIDE SEQUENCE [LARGE SCALE GENOMIC DNA]</scope>
    <source>
        <strain evidence="13 14">BAH15c1</strain>
    </source>
</reference>
<dbReference type="CDD" id="cd08215">
    <property type="entry name" value="STKc_Nek"/>
    <property type="match status" value="1"/>
</dbReference>
<evidence type="ECO:0000256" key="2">
    <source>
        <dbReference type="ARBA" id="ARBA00022527"/>
    </source>
</evidence>